<sequence>MGEVERKEDLEKAKRIFKAIPNRDFMVKVDSYLSLLVHRHKSFLQSIEMYDEFVKLSREARKYID</sequence>
<name>A0A6M3XZ23_9ZZZZ</name>
<evidence type="ECO:0000313" key="2">
    <source>
        <dbReference type="EMBL" id="QJI03245.1"/>
    </source>
</evidence>
<dbReference type="AlphaFoldDB" id="A0A6M3XZ23"/>
<organism evidence="2">
    <name type="scientific">viral metagenome</name>
    <dbReference type="NCBI Taxonomy" id="1070528"/>
    <lineage>
        <taxon>unclassified sequences</taxon>
        <taxon>metagenomes</taxon>
        <taxon>organismal metagenomes</taxon>
    </lineage>
</organism>
<reference evidence="2" key="1">
    <citation type="submission" date="2020-03" db="EMBL/GenBank/DDBJ databases">
        <title>The deep terrestrial virosphere.</title>
        <authorList>
            <person name="Holmfeldt K."/>
            <person name="Nilsson E."/>
            <person name="Simone D."/>
            <person name="Lopez-Fernandez M."/>
            <person name="Wu X."/>
            <person name="de Brujin I."/>
            <person name="Lundin D."/>
            <person name="Andersson A."/>
            <person name="Bertilsson S."/>
            <person name="Dopson M."/>
        </authorList>
    </citation>
    <scope>NUCLEOTIDE SEQUENCE</scope>
    <source>
        <strain evidence="1">MM415A00812</strain>
        <strain evidence="2">TM448B04334</strain>
    </source>
</reference>
<gene>
    <name evidence="1" type="ORF">MM415A00812_0026</name>
    <name evidence="2" type="ORF">TM448B04334_0003</name>
</gene>
<protein>
    <submittedName>
        <fullName evidence="2">Uncharacterized protein</fullName>
    </submittedName>
</protein>
<dbReference type="EMBL" id="MT145071">
    <property type="protein sequence ID" value="QJI03245.1"/>
    <property type="molecule type" value="Genomic_DNA"/>
</dbReference>
<evidence type="ECO:0000313" key="1">
    <source>
        <dbReference type="EMBL" id="QJA79971.1"/>
    </source>
</evidence>
<dbReference type="EMBL" id="MT142400">
    <property type="protein sequence ID" value="QJA79971.1"/>
    <property type="molecule type" value="Genomic_DNA"/>
</dbReference>
<proteinExistence type="predicted"/>
<accession>A0A6M3XZ23</accession>